<sequence>MSKRTTINDIARELGLTSASVSRALNDHPRISVDTKKSVQAKALEMNYRQNKLASSLRSGKSHTIGVIIPSAQINFFGSVVHGIQNMASVNGYTIILYQSEENQALEQKAIETFLDARVDGILVSISKETTDYSHFVELKKKKIPLVFFDRNNESLKIPSVVIDDFKGAYRATAHLIEMGYRNIMHVTGAPHLKAFKDRLNGYKAAMADYKMPYSEASIYNGNISIESGKEAVDYFLSLETKPDAIFAVEDFSALGVMQRLKELKIIIPKEFGVIGFANESFGEYISPSLSTVDQQTVEMGKKSFELLLEIIENGVDDTSEENIILEPVLYFRESSRRVKLNQMAKY</sequence>
<dbReference type="SMART" id="SM00354">
    <property type="entry name" value="HTH_LACI"/>
    <property type="match status" value="1"/>
</dbReference>
<feature type="domain" description="HTH lacI-type" evidence="4">
    <location>
        <begin position="5"/>
        <end position="59"/>
    </location>
</feature>
<dbReference type="PANTHER" id="PTHR30146:SF109">
    <property type="entry name" value="HTH-TYPE TRANSCRIPTIONAL REGULATOR GALS"/>
    <property type="match status" value="1"/>
</dbReference>
<protein>
    <submittedName>
        <fullName evidence="5">Substrate-binding domain-containing protein</fullName>
    </submittedName>
</protein>
<keyword evidence="6" id="KW-1185">Reference proteome</keyword>
<keyword evidence="3" id="KW-0804">Transcription</keyword>
<organism evidence="5 6">
    <name type="scientific">Limnovirga soli</name>
    <dbReference type="NCBI Taxonomy" id="2656915"/>
    <lineage>
        <taxon>Bacteria</taxon>
        <taxon>Pseudomonadati</taxon>
        <taxon>Bacteroidota</taxon>
        <taxon>Chitinophagia</taxon>
        <taxon>Chitinophagales</taxon>
        <taxon>Chitinophagaceae</taxon>
        <taxon>Limnovirga</taxon>
    </lineage>
</organism>
<dbReference type="InterPro" id="IPR000843">
    <property type="entry name" value="HTH_LacI"/>
</dbReference>
<dbReference type="InterPro" id="IPR010982">
    <property type="entry name" value="Lambda_DNA-bd_dom_sf"/>
</dbReference>
<dbReference type="SUPFAM" id="SSF53822">
    <property type="entry name" value="Periplasmic binding protein-like I"/>
    <property type="match status" value="1"/>
</dbReference>
<gene>
    <name evidence="5" type="ORF">GD597_14875</name>
</gene>
<keyword evidence="2" id="KW-0238">DNA-binding</keyword>
<proteinExistence type="predicted"/>
<evidence type="ECO:0000256" key="2">
    <source>
        <dbReference type="ARBA" id="ARBA00023125"/>
    </source>
</evidence>
<dbReference type="AlphaFoldDB" id="A0A8J8FGV3"/>
<keyword evidence="1" id="KW-0805">Transcription regulation</keyword>
<reference evidence="5" key="1">
    <citation type="submission" date="2019-10" db="EMBL/GenBank/DDBJ databases">
        <title>Draft genome sequence of Panacibacter sp. KCS-6.</title>
        <authorList>
            <person name="Yim K.J."/>
        </authorList>
    </citation>
    <scope>NUCLEOTIDE SEQUENCE</scope>
    <source>
        <strain evidence="5">KCS-6</strain>
    </source>
</reference>
<dbReference type="EMBL" id="WHPF01000010">
    <property type="protein sequence ID" value="NNV56753.1"/>
    <property type="molecule type" value="Genomic_DNA"/>
</dbReference>
<dbReference type="RefSeq" id="WP_171608692.1">
    <property type="nucleotide sequence ID" value="NZ_WHPF01000010.1"/>
</dbReference>
<evidence type="ECO:0000313" key="5">
    <source>
        <dbReference type="EMBL" id="NNV56753.1"/>
    </source>
</evidence>
<dbReference type="PROSITE" id="PS50932">
    <property type="entry name" value="HTH_LACI_2"/>
    <property type="match status" value="1"/>
</dbReference>
<name>A0A8J8FGV3_9BACT</name>
<dbReference type="SUPFAM" id="SSF47413">
    <property type="entry name" value="lambda repressor-like DNA-binding domains"/>
    <property type="match status" value="1"/>
</dbReference>
<dbReference type="InterPro" id="IPR001761">
    <property type="entry name" value="Peripla_BP/Lac1_sug-bd_dom"/>
</dbReference>
<dbReference type="Gene3D" id="1.10.260.40">
    <property type="entry name" value="lambda repressor-like DNA-binding domains"/>
    <property type="match status" value="1"/>
</dbReference>
<dbReference type="Pfam" id="PF00532">
    <property type="entry name" value="Peripla_BP_1"/>
    <property type="match status" value="1"/>
</dbReference>
<dbReference type="Proteomes" id="UP000598971">
    <property type="component" value="Unassembled WGS sequence"/>
</dbReference>
<dbReference type="CDD" id="cd01392">
    <property type="entry name" value="HTH_LacI"/>
    <property type="match status" value="1"/>
</dbReference>
<evidence type="ECO:0000256" key="3">
    <source>
        <dbReference type="ARBA" id="ARBA00023163"/>
    </source>
</evidence>
<dbReference type="GO" id="GO:0000976">
    <property type="term" value="F:transcription cis-regulatory region binding"/>
    <property type="evidence" value="ECO:0007669"/>
    <property type="project" value="TreeGrafter"/>
</dbReference>
<dbReference type="Pfam" id="PF00356">
    <property type="entry name" value="LacI"/>
    <property type="match status" value="1"/>
</dbReference>
<dbReference type="PANTHER" id="PTHR30146">
    <property type="entry name" value="LACI-RELATED TRANSCRIPTIONAL REPRESSOR"/>
    <property type="match status" value="1"/>
</dbReference>
<evidence type="ECO:0000313" key="6">
    <source>
        <dbReference type="Proteomes" id="UP000598971"/>
    </source>
</evidence>
<comment type="caution">
    <text evidence="5">The sequence shown here is derived from an EMBL/GenBank/DDBJ whole genome shotgun (WGS) entry which is preliminary data.</text>
</comment>
<dbReference type="GO" id="GO:0003700">
    <property type="term" value="F:DNA-binding transcription factor activity"/>
    <property type="evidence" value="ECO:0007669"/>
    <property type="project" value="TreeGrafter"/>
</dbReference>
<evidence type="ECO:0000259" key="4">
    <source>
        <dbReference type="PROSITE" id="PS50932"/>
    </source>
</evidence>
<evidence type="ECO:0000256" key="1">
    <source>
        <dbReference type="ARBA" id="ARBA00023015"/>
    </source>
</evidence>
<dbReference type="Gene3D" id="3.40.50.2300">
    <property type="match status" value="2"/>
</dbReference>
<accession>A0A8J8FGV3</accession>
<dbReference type="InterPro" id="IPR028082">
    <property type="entry name" value="Peripla_BP_I"/>
</dbReference>
<dbReference type="CDD" id="cd06267">
    <property type="entry name" value="PBP1_LacI_sugar_binding-like"/>
    <property type="match status" value="1"/>
</dbReference>